<dbReference type="Proteomes" id="UP000001492">
    <property type="component" value="Chromosome 1"/>
</dbReference>
<evidence type="ECO:0000256" key="1">
    <source>
        <dbReference type="HAMAP-Rule" id="MF_00386"/>
    </source>
</evidence>
<keyword evidence="1" id="KW-0997">Cell inner membrane</keyword>
<dbReference type="KEGG" id="aex:Astex_1759"/>
<evidence type="ECO:0000313" key="2">
    <source>
        <dbReference type="EMBL" id="ADU13425.1"/>
    </source>
</evidence>
<dbReference type="InterPro" id="IPR002696">
    <property type="entry name" value="Membr_insert_effic_factor_YidD"/>
</dbReference>
<comment type="function">
    <text evidence="1">Could be involved in insertion of integral membrane proteins into the membrane.</text>
</comment>
<sequence length="79" mass="8635">MGRLYAKAVRMGLRAYKLSLSPLIGQGCRFAPTCSEFTAEALIVHGPIKGSWLGFKRICRCRPGGGHGYDPVPLKDDKN</sequence>
<accession>E8RRI0</accession>
<name>E8RRI0_ASTEC</name>
<dbReference type="GO" id="GO:0005886">
    <property type="term" value="C:plasma membrane"/>
    <property type="evidence" value="ECO:0007669"/>
    <property type="project" value="UniProtKB-SubCell"/>
</dbReference>
<reference evidence="3" key="1">
    <citation type="submission" date="2010-12" db="EMBL/GenBank/DDBJ databases">
        <title>Complete sequence of chromosome 1 of Asticcacaulis excentricus CB 48.</title>
        <authorList>
            <consortium name="US DOE Joint Genome Institute"/>
            <person name="Lucas S."/>
            <person name="Copeland A."/>
            <person name="Lapidus A."/>
            <person name="Cheng J.-F."/>
            <person name="Bruce D."/>
            <person name="Goodwin L."/>
            <person name="Pitluck S."/>
            <person name="Teshima H."/>
            <person name="Davenport K."/>
            <person name="Detter J.C."/>
            <person name="Han C."/>
            <person name="Tapia R."/>
            <person name="Land M."/>
            <person name="Hauser L."/>
            <person name="Jeffries C."/>
            <person name="Kyrpides N."/>
            <person name="Ivanova N."/>
            <person name="Ovchinnikova G."/>
            <person name="Brun Y.V."/>
            <person name="Woyke T."/>
        </authorList>
    </citation>
    <scope>NUCLEOTIDE SEQUENCE [LARGE SCALE GENOMIC DNA]</scope>
    <source>
        <strain evidence="3">ATCC 15261 / DSM 4724 / KCTC 12464 / NCIMB 9791 / VKM B-1370 / CB 48</strain>
    </source>
</reference>
<dbReference type="SMART" id="SM01234">
    <property type="entry name" value="Haemolytic"/>
    <property type="match status" value="1"/>
</dbReference>
<dbReference type="EMBL" id="CP002395">
    <property type="protein sequence ID" value="ADU13425.1"/>
    <property type="molecule type" value="Genomic_DNA"/>
</dbReference>
<dbReference type="PROSITE" id="PS51257">
    <property type="entry name" value="PROKAR_LIPOPROTEIN"/>
    <property type="match status" value="1"/>
</dbReference>
<dbReference type="OrthoDB" id="9801753at2"/>
<dbReference type="HOGENOM" id="CLU_144811_5_3_5"/>
<dbReference type="HAMAP" id="MF_00386">
    <property type="entry name" value="UPF0161_YidD"/>
    <property type="match status" value="1"/>
</dbReference>
<keyword evidence="1" id="KW-1003">Cell membrane</keyword>
<dbReference type="AlphaFoldDB" id="E8RRI0"/>
<dbReference type="eggNOG" id="COG0759">
    <property type="taxonomic scope" value="Bacteria"/>
</dbReference>
<dbReference type="PANTHER" id="PTHR33383">
    <property type="entry name" value="MEMBRANE PROTEIN INSERTION EFFICIENCY FACTOR-RELATED"/>
    <property type="match status" value="1"/>
</dbReference>
<dbReference type="STRING" id="573065.Astex_1759"/>
<protein>
    <recommendedName>
        <fullName evidence="1">Putative membrane protein insertion efficiency factor</fullName>
    </recommendedName>
</protein>
<proteinExistence type="inferred from homology"/>
<organism evidence="2 3">
    <name type="scientific">Asticcacaulis excentricus (strain ATCC 15261 / DSM 4724 / KCTC 12464 / NCIMB 9791 / VKM B-1370 / CB 48)</name>
    <dbReference type="NCBI Taxonomy" id="573065"/>
    <lineage>
        <taxon>Bacteria</taxon>
        <taxon>Pseudomonadati</taxon>
        <taxon>Pseudomonadota</taxon>
        <taxon>Alphaproteobacteria</taxon>
        <taxon>Caulobacterales</taxon>
        <taxon>Caulobacteraceae</taxon>
        <taxon>Asticcacaulis</taxon>
    </lineage>
</organism>
<evidence type="ECO:0000313" key="3">
    <source>
        <dbReference type="Proteomes" id="UP000001492"/>
    </source>
</evidence>
<keyword evidence="1" id="KW-0472">Membrane</keyword>
<gene>
    <name evidence="2" type="ordered locus">Astex_1759</name>
</gene>
<keyword evidence="3" id="KW-1185">Reference proteome</keyword>
<dbReference type="Pfam" id="PF01809">
    <property type="entry name" value="YidD"/>
    <property type="match status" value="1"/>
</dbReference>
<dbReference type="PANTHER" id="PTHR33383:SF1">
    <property type="entry name" value="MEMBRANE PROTEIN INSERTION EFFICIENCY FACTOR-RELATED"/>
    <property type="match status" value="1"/>
</dbReference>
<comment type="similarity">
    <text evidence="1">Belongs to the UPF0161 family.</text>
</comment>
<comment type="subcellular location">
    <subcellularLocation>
        <location evidence="1">Cell inner membrane</location>
        <topology evidence="1">Peripheral membrane protein</topology>
        <orientation evidence="1">Cytoplasmic side</orientation>
    </subcellularLocation>
</comment>
<dbReference type="NCBIfam" id="TIGR00278">
    <property type="entry name" value="membrane protein insertion efficiency factor YidD"/>
    <property type="match status" value="1"/>
</dbReference>
<dbReference type="RefSeq" id="WP_013479255.1">
    <property type="nucleotide sequence ID" value="NC_014816.1"/>
</dbReference>